<proteinExistence type="predicted"/>
<evidence type="ECO:0000313" key="6">
    <source>
        <dbReference type="EMBL" id="PKZ41872.1"/>
    </source>
</evidence>
<keyword evidence="3 6" id="KW-0808">Transferase</keyword>
<dbReference type="EMBL" id="PKIZ01000008">
    <property type="protein sequence ID" value="PKZ41872.1"/>
    <property type="molecule type" value="Genomic_DNA"/>
</dbReference>
<dbReference type="OrthoDB" id="5242526at2"/>
<name>A0A2I1PB66_9MICO</name>
<gene>
    <name evidence="6" type="ORF">CYJ76_05325</name>
</gene>
<feature type="domain" description="Glycosyl transferase family 1" evidence="4">
    <location>
        <begin position="195"/>
        <end position="340"/>
    </location>
</feature>
<dbReference type="InterPro" id="IPR001296">
    <property type="entry name" value="Glyco_trans_1"/>
</dbReference>
<evidence type="ECO:0000259" key="4">
    <source>
        <dbReference type="Pfam" id="PF00534"/>
    </source>
</evidence>
<dbReference type="GO" id="GO:1901137">
    <property type="term" value="P:carbohydrate derivative biosynthetic process"/>
    <property type="evidence" value="ECO:0007669"/>
    <property type="project" value="UniProtKB-ARBA"/>
</dbReference>
<accession>A0A2I1PB66</accession>
<dbReference type="Pfam" id="PF13439">
    <property type="entry name" value="Glyco_transf_4"/>
    <property type="match status" value="1"/>
</dbReference>
<dbReference type="Pfam" id="PF00534">
    <property type="entry name" value="Glycos_transf_1"/>
    <property type="match status" value="1"/>
</dbReference>
<dbReference type="AlphaFoldDB" id="A0A2I1PB66"/>
<feature type="domain" description="Glycosyltransferase subfamily 4-like N-terminal" evidence="5">
    <location>
        <begin position="15"/>
        <end position="178"/>
    </location>
</feature>
<protein>
    <recommendedName>
        <fullName evidence="1">D-inositol 3-phosphate glycosyltransferase</fullName>
    </recommendedName>
</protein>
<keyword evidence="7" id="KW-1185">Reference proteome</keyword>
<evidence type="ECO:0000256" key="1">
    <source>
        <dbReference type="ARBA" id="ARBA00021292"/>
    </source>
</evidence>
<evidence type="ECO:0000259" key="5">
    <source>
        <dbReference type="Pfam" id="PF13439"/>
    </source>
</evidence>
<evidence type="ECO:0000313" key="7">
    <source>
        <dbReference type="Proteomes" id="UP000234206"/>
    </source>
</evidence>
<dbReference type="SUPFAM" id="SSF53756">
    <property type="entry name" value="UDP-Glycosyltransferase/glycogen phosphorylase"/>
    <property type="match status" value="1"/>
</dbReference>
<dbReference type="InterPro" id="IPR050194">
    <property type="entry name" value="Glycosyltransferase_grp1"/>
</dbReference>
<organism evidence="6 7">
    <name type="scientific">Kytococcus schroeteri</name>
    <dbReference type="NCBI Taxonomy" id="138300"/>
    <lineage>
        <taxon>Bacteria</taxon>
        <taxon>Bacillati</taxon>
        <taxon>Actinomycetota</taxon>
        <taxon>Actinomycetes</taxon>
        <taxon>Micrococcales</taxon>
        <taxon>Kytococcaceae</taxon>
        <taxon>Kytococcus</taxon>
    </lineage>
</organism>
<reference evidence="6 7" key="1">
    <citation type="submission" date="2017-12" db="EMBL/GenBank/DDBJ databases">
        <title>Phylogenetic diversity of female urinary microbiome.</title>
        <authorList>
            <person name="Thomas-White K."/>
            <person name="Wolfe A.J."/>
        </authorList>
    </citation>
    <scope>NUCLEOTIDE SEQUENCE [LARGE SCALE GENOMIC DNA]</scope>
    <source>
        <strain evidence="6 7">UMB1298</strain>
    </source>
</reference>
<dbReference type="InterPro" id="IPR028098">
    <property type="entry name" value="Glyco_trans_4-like_N"/>
</dbReference>
<comment type="caution">
    <text evidence="6">The sequence shown here is derived from an EMBL/GenBank/DDBJ whole genome shotgun (WGS) entry which is preliminary data.</text>
</comment>
<dbReference type="PANTHER" id="PTHR45947:SF3">
    <property type="entry name" value="SULFOQUINOVOSYL TRANSFERASE SQD2"/>
    <property type="match status" value="1"/>
</dbReference>
<evidence type="ECO:0000256" key="3">
    <source>
        <dbReference type="ARBA" id="ARBA00022679"/>
    </source>
</evidence>
<sequence length="367" mass="40047">MRIVRIANFVAPNSGGIRTALRHWGEEYRARGHEVHLVIPEPGEPHELQSQGHVHHLPATPTGAGYSLMWARRPVARLLTELAPDRLEVHDRATLRWLGPWARRHGIPTMMLSHENMTGILVRRLHSPQGLAERTADFINRKSAKDYDRIVCPSHYAAAEWRRFGADARVVTLGVDLESFQPPAERSPLTPDGRERPEGQVQIVHCGRLSPEKNPGLTLGALRELVDRGVDAHLTVLGHGPMREELMESSADLPVTFHEYISGRQALAEVLGRADLAISPGPVETFGLAALEALACGVPVVCPDEGALSEVVGPAGAVAPSRPEAFADAALDVLGRGDLTDVARTQAERFNWEDSTSQMLAIHAELG</sequence>
<keyword evidence="2" id="KW-0328">Glycosyltransferase</keyword>
<dbReference type="RefSeq" id="WP_070705902.1">
    <property type="nucleotide sequence ID" value="NZ_JBHLVH010000015.1"/>
</dbReference>
<dbReference type="Proteomes" id="UP000234206">
    <property type="component" value="Unassembled WGS sequence"/>
</dbReference>
<dbReference type="Gene3D" id="3.40.50.2000">
    <property type="entry name" value="Glycogen Phosphorylase B"/>
    <property type="match status" value="2"/>
</dbReference>
<dbReference type="GO" id="GO:0016757">
    <property type="term" value="F:glycosyltransferase activity"/>
    <property type="evidence" value="ECO:0007669"/>
    <property type="project" value="UniProtKB-KW"/>
</dbReference>
<evidence type="ECO:0000256" key="2">
    <source>
        <dbReference type="ARBA" id="ARBA00022676"/>
    </source>
</evidence>
<dbReference type="PANTHER" id="PTHR45947">
    <property type="entry name" value="SULFOQUINOVOSYL TRANSFERASE SQD2"/>
    <property type="match status" value="1"/>
</dbReference>